<name>A0A917Y5G7_9BACI</name>
<dbReference type="GO" id="GO:0051607">
    <property type="term" value="P:defense response to virus"/>
    <property type="evidence" value="ECO:0007669"/>
    <property type="project" value="UniProtKB-KW"/>
</dbReference>
<dbReference type="Pfam" id="PF18144">
    <property type="entry name" value="SMODS"/>
    <property type="match status" value="1"/>
</dbReference>
<keyword evidence="3" id="KW-1185">Reference proteome</keyword>
<organism evidence="2 3">
    <name type="scientific">Oceanobacillus indicireducens</name>
    <dbReference type="NCBI Taxonomy" id="1004261"/>
    <lineage>
        <taxon>Bacteria</taxon>
        <taxon>Bacillati</taxon>
        <taxon>Bacillota</taxon>
        <taxon>Bacilli</taxon>
        <taxon>Bacillales</taxon>
        <taxon>Bacillaceae</taxon>
        <taxon>Oceanobacillus</taxon>
    </lineage>
</organism>
<dbReference type="GO" id="GO:0016779">
    <property type="term" value="F:nucleotidyltransferase activity"/>
    <property type="evidence" value="ECO:0007669"/>
    <property type="project" value="InterPro"/>
</dbReference>
<proteinExistence type="predicted"/>
<reference evidence="2" key="1">
    <citation type="journal article" date="2014" name="Int. J. Syst. Evol. Microbiol.">
        <title>Complete genome sequence of Corynebacterium casei LMG S-19264T (=DSM 44701T), isolated from a smear-ripened cheese.</title>
        <authorList>
            <consortium name="US DOE Joint Genome Institute (JGI-PGF)"/>
            <person name="Walter F."/>
            <person name="Albersmeier A."/>
            <person name="Kalinowski J."/>
            <person name="Ruckert C."/>
        </authorList>
    </citation>
    <scope>NUCLEOTIDE SEQUENCE</scope>
    <source>
        <strain evidence="2">JCM 17251</strain>
    </source>
</reference>
<dbReference type="InterPro" id="IPR043519">
    <property type="entry name" value="NT_sf"/>
</dbReference>
<comment type="caution">
    <text evidence="2">The sequence shown here is derived from an EMBL/GenBank/DDBJ whole genome shotgun (WGS) entry which is preliminary data.</text>
</comment>
<keyword evidence="1" id="KW-0051">Antiviral defense</keyword>
<dbReference type="SUPFAM" id="SSF81301">
    <property type="entry name" value="Nucleotidyltransferase"/>
    <property type="match status" value="1"/>
</dbReference>
<dbReference type="CDD" id="cd05400">
    <property type="entry name" value="NT_2-5OAS_ClassI-CCAase"/>
    <property type="match status" value="1"/>
</dbReference>
<dbReference type="EMBL" id="BMOS01000056">
    <property type="protein sequence ID" value="GGN67259.1"/>
    <property type="molecule type" value="Genomic_DNA"/>
</dbReference>
<evidence type="ECO:0000313" key="3">
    <source>
        <dbReference type="Proteomes" id="UP000624041"/>
    </source>
</evidence>
<dbReference type="InterPro" id="IPR006116">
    <property type="entry name" value="NT_2-5OAS_ClassI-CCAase"/>
</dbReference>
<accession>A0A917Y5G7</accession>
<dbReference type="RefSeq" id="WP_188859734.1">
    <property type="nucleotide sequence ID" value="NZ_BMOS01000056.1"/>
</dbReference>
<sequence length="331" mass="37871">MVKQSQFIKFLQEIEPSQITKKDAKNGHENLRKYLKEDDTFEKYHVSDFLSGSYRRNTAIRPRMLNGELARPDVDIIVVTNHTTEDEPQEVIDLLYDTLKVKYSTIRKQARSVGIETSKVDMDVVPIIAPDGMEGTLYIPDRKMEEWLETNPPKHTSWTTEVNNDSDGRFKPLVKLMKWWRRQNPTISKKPKGFVIECIVAECMDFEETNYGELFVGTLESIVDKYALYIAIESVPHIDDPGVSGNSVTKGITFDAFKGFYNKIKSHGEKGRKALNEKNDDKALKLWREIFGERFPENGTRNDSFLLKGAAEPELSFPDRAVKPNKPGGFA</sequence>
<gene>
    <name evidence="2" type="ORF">GCM10007971_37950</name>
</gene>
<dbReference type="Gene3D" id="3.30.460.10">
    <property type="entry name" value="Beta Polymerase, domain 2"/>
    <property type="match status" value="1"/>
</dbReference>
<dbReference type="Proteomes" id="UP000624041">
    <property type="component" value="Unassembled WGS sequence"/>
</dbReference>
<evidence type="ECO:0000313" key="2">
    <source>
        <dbReference type="EMBL" id="GGN67259.1"/>
    </source>
</evidence>
<evidence type="ECO:0000256" key="1">
    <source>
        <dbReference type="ARBA" id="ARBA00023118"/>
    </source>
</evidence>
<reference evidence="2" key="2">
    <citation type="submission" date="2020-09" db="EMBL/GenBank/DDBJ databases">
        <authorList>
            <person name="Sun Q."/>
            <person name="Ohkuma M."/>
        </authorList>
    </citation>
    <scope>NUCLEOTIDE SEQUENCE</scope>
    <source>
        <strain evidence="2">JCM 17251</strain>
    </source>
</reference>
<protein>
    <submittedName>
        <fullName evidence="2">Nucleotidyltransferase</fullName>
    </submittedName>
</protein>
<dbReference type="AlphaFoldDB" id="A0A917Y5G7"/>